<feature type="region of interest" description="Disordered" evidence="1">
    <location>
        <begin position="85"/>
        <end position="105"/>
    </location>
</feature>
<proteinExistence type="predicted"/>
<feature type="compositionally biased region" description="Basic and acidic residues" evidence="1">
    <location>
        <begin position="47"/>
        <end position="57"/>
    </location>
</feature>
<organism evidence="2 3">
    <name type="scientific">Penicillium brasilianum</name>
    <dbReference type="NCBI Taxonomy" id="104259"/>
    <lineage>
        <taxon>Eukaryota</taxon>
        <taxon>Fungi</taxon>
        <taxon>Dikarya</taxon>
        <taxon>Ascomycota</taxon>
        <taxon>Pezizomycotina</taxon>
        <taxon>Eurotiomycetes</taxon>
        <taxon>Eurotiomycetidae</taxon>
        <taxon>Eurotiales</taxon>
        <taxon>Aspergillaceae</taxon>
        <taxon>Penicillium</taxon>
    </lineage>
</organism>
<dbReference type="EMBL" id="LJBN01000100">
    <property type="protein sequence ID" value="OOQ89976.1"/>
    <property type="molecule type" value="Genomic_DNA"/>
</dbReference>
<gene>
    <name evidence="2" type="ORF">PEBR_05799</name>
</gene>
<evidence type="ECO:0000313" key="2">
    <source>
        <dbReference type="EMBL" id="OOQ89976.1"/>
    </source>
</evidence>
<evidence type="ECO:0000313" key="3">
    <source>
        <dbReference type="Proteomes" id="UP000190744"/>
    </source>
</evidence>
<feature type="region of interest" description="Disordered" evidence="1">
    <location>
        <begin position="41"/>
        <end position="71"/>
    </location>
</feature>
<reference evidence="3" key="1">
    <citation type="submission" date="2015-09" db="EMBL/GenBank/DDBJ databases">
        <authorList>
            <person name="Fill T.P."/>
            <person name="Baretta J.F."/>
            <person name="de Almeida L.G."/>
            <person name="Rocha M."/>
            <person name="de Souza D.H."/>
            <person name="Malavazi I."/>
            <person name="Cerdeira L.T."/>
            <person name="Hong H."/>
            <person name="Samborskyy M."/>
            <person name="de Vasconcelos A.T."/>
            <person name="Leadlay P."/>
            <person name="Rodrigues-Filho E."/>
        </authorList>
    </citation>
    <scope>NUCLEOTIDE SEQUENCE [LARGE SCALE GENOMIC DNA]</scope>
    <source>
        <strain evidence="3">LaBioMMi 136</strain>
    </source>
</reference>
<accession>A0A1S9RX33</accession>
<evidence type="ECO:0000256" key="1">
    <source>
        <dbReference type="SAM" id="MobiDB-lite"/>
    </source>
</evidence>
<name>A0A1S9RX33_PENBI</name>
<protein>
    <submittedName>
        <fullName evidence="2">Uncharacterized protein</fullName>
    </submittedName>
</protein>
<comment type="caution">
    <text evidence="2">The sequence shown here is derived from an EMBL/GenBank/DDBJ whole genome shotgun (WGS) entry which is preliminary data.</text>
</comment>
<dbReference type="AlphaFoldDB" id="A0A1S9RX33"/>
<dbReference type="Proteomes" id="UP000190744">
    <property type="component" value="Unassembled WGS sequence"/>
</dbReference>
<sequence length="105" mass="11413">MAVTQLMTGHLPLGPLFKNRPLDKWYSPEVVATTVGQVPLPVRSTHTRTELSKEHAKPPAPRPVRRSALVPGPNAPLVIRFGRMQADAGAKNKEVQSKSEITGIS</sequence>